<evidence type="ECO:0000313" key="3">
    <source>
        <dbReference type="Proteomes" id="UP001201812"/>
    </source>
</evidence>
<gene>
    <name evidence="2" type="ORF">DdX_19552</name>
</gene>
<comment type="caution">
    <text evidence="2">The sequence shown here is derived from an EMBL/GenBank/DDBJ whole genome shotgun (WGS) entry which is preliminary data.</text>
</comment>
<keyword evidence="1" id="KW-0812">Transmembrane</keyword>
<organism evidence="2 3">
    <name type="scientific">Ditylenchus destructor</name>
    <dbReference type="NCBI Taxonomy" id="166010"/>
    <lineage>
        <taxon>Eukaryota</taxon>
        <taxon>Metazoa</taxon>
        <taxon>Ecdysozoa</taxon>
        <taxon>Nematoda</taxon>
        <taxon>Chromadorea</taxon>
        <taxon>Rhabditida</taxon>
        <taxon>Tylenchina</taxon>
        <taxon>Tylenchomorpha</taxon>
        <taxon>Sphaerularioidea</taxon>
        <taxon>Anguinidae</taxon>
        <taxon>Anguininae</taxon>
        <taxon>Ditylenchus</taxon>
    </lineage>
</organism>
<feature type="transmembrane region" description="Helical" evidence="1">
    <location>
        <begin position="26"/>
        <end position="45"/>
    </location>
</feature>
<proteinExistence type="predicted"/>
<protein>
    <submittedName>
        <fullName evidence="2">Uncharacterized protein</fullName>
    </submittedName>
</protein>
<keyword evidence="3" id="KW-1185">Reference proteome</keyword>
<keyword evidence="1" id="KW-0472">Membrane</keyword>
<dbReference type="EMBL" id="JAKKPZ010000398">
    <property type="protein sequence ID" value="KAI1695505.1"/>
    <property type="molecule type" value="Genomic_DNA"/>
</dbReference>
<accession>A0AAD4MJH9</accession>
<sequence length="186" mass="20691">MARRNPNSANRSSLCPHISKPAQKSALIMGILIPLGYCPFLIWGIEDGIARYSIGMLRIVYICPVLAIVASLVTFVTYCAKITWGYAIALGLNGLSLLGWIVALGWLIALWIKFPGYFGTNTTDIFVLLLIKIMFWITHTALFELSLSFAYLERKKEETRASRDIIPLHPTSSYQESAGIDCSSEI</sequence>
<evidence type="ECO:0000256" key="1">
    <source>
        <dbReference type="SAM" id="Phobius"/>
    </source>
</evidence>
<feature type="transmembrane region" description="Helical" evidence="1">
    <location>
        <begin position="126"/>
        <end position="152"/>
    </location>
</feature>
<keyword evidence="1" id="KW-1133">Transmembrane helix</keyword>
<feature type="transmembrane region" description="Helical" evidence="1">
    <location>
        <begin position="57"/>
        <end position="80"/>
    </location>
</feature>
<name>A0AAD4MJH9_9BILA</name>
<dbReference type="Proteomes" id="UP001201812">
    <property type="component" value="Unassembled WGS sequence"/>
</dbReference>
<dbReference type="AlphaFoldDB" id="A0AAD4MJH9"/>
<evidence type="ECO:0000313" key="2">
    <source>
        <dbReference type="EMBL" id="KAI1695505.1"/>
    </source>
</evidence>
<feature type="transmembrane region" description="Helical" evidence="1">
    <location>
        <begin position="92"/>
        <end position="114"/>
    </location>
</feature>
<reference evidence="2" key="1">
    <citation type="submission" date="2022-01" db="EMBL/GenBank/DDBJ databases">
        <title>Genome Sequence Resource for Two Populations of Ditylenchus destructor, the Migratory Endoparasitic Phytonematode.</title>
        <authorList>
            <person name="Zhang H."/>
            <person name="Lin R."/>
            <person name="Xie B."/>
        </authorList>
    </citation>
    <scope>NUCLEOTIDE SEQUENCE</scope>
    <source>
        <strain evidence="2">BazhouSP</strain>
    </source>
</reference>